<feature type="domain" description="CobB/CobQ-like glutamine amidotransferase" evidence="9">
    <location>
        <begin position="252"/>
        <end position="435"/>
    </location>
</feature>
<dbReference type="PANTHER" id="PTHR21343">
    <property type="entry name" value="DETHIOBIOTIN SYNTHETASE"/>
    <property type="match status" value="1"/>
</dbReference>
<dbReference type="CDD" id="cd05389">
    <property type="entry name" value="CobQ_N"/>
    <property type="match status" value="1"/>
</dbReference>
<evidence type="ECO:0000259" key="8">
    <source>
        <dbReference type="Pfam" id="PF01656"/>
    </source>
</evidence>
<evidence type="ECO:0000313" key="10">
    <source>
        <dbReference type="EMBL" id="SMC99225.1"/>
    </source>
</evidence>
<keyword evidence="4 7" id="KW-0169">Cobalamin biosynthesis</keyword>
<comment type="pathway">
    <text evidence="1 7">Cofactor biosynthesis; adenosylcobalamin biosynthesis.</text>
</comment>
<dbReference type="InterPro" id="IPR004459">
    <property type="entry name" value="CobQ_synth"/>
</dbReference>
<evidence type="ECO:0000256" key="1">
    <source>
        <dbReference type="ARBA" id="ARBA00004953"/>
    </source>
</evidence>
<dbReference type="HAMAP" id="MF_00028">
    <property type="entry name" value="CobQ"/>
    <property type="match status" value="1"/>
</dbReference>
<dbReference type="PROSITE" id="PS51274">
    <property type="entry name" value="GATASE_COBBQ"/>
    <property type="match status" value="1"/>
</dbReference>
<accession>A0A1W2DNY8</accession>
<dbReference type="InterPro" id="IPR011698">
    <property type="entry name" value="GATase_3"/>
</dbReference>
<evidence type="ECO:0000256" key="5">
    <source>
        <dbReference type="ARBA" id="ARBA00022962"/>
    </source>
</evidence>
<evidence type="ECO:0000256" key="2">
    <source>
        <dbReference type="ARBA" id="ARBA00006205"/>
    </source>
</evidence>
<dbReference type="Proteomes" id="UP000192330">
    <property type="component" value="Unassembled WGS sequence"/>
</dbReference>
<dbReference type="EMBL" id="FWYD01000016">
    <property type="protein sequence ID" value="SMC99225.1"/>
    <property type="molecule type" value="Genomic_DNA"/>
</dbReference>
<dbReference type="Gene3D" id="3.40.50.880">
    <property type="match status" value="1"/>
</dbReference>
<evidence type="ECO:0000259" key="9">
    <source>
        <dbReference type="Pfam" id="PF07685"/>
    </source>
</evidence>
<dbReference type="Gene3D" id="3.40.50.300">
    <property type="entry name" value="P-loop containing nucleotide triphosphate hydrolases"/>
    <property type="match status" value="1"/>
</dbReference>
<feature type="domain" description="CobQ/CobB/MinD/ParA nucleotide binding" evidence="8">
    <location>
        <begin position="5"/>
        <end position="237"/>
    </location>
</feature>
<reference evidence="10 11" key="1">
    <citation type="submission" date="2017-04" db="EMBL/GenBank/DDBJ databases">
        <authorList>
            <person name="Afonso C.L."/>
            <person name="Miller P.J."/>
            <person name="Scott M.A."/>
            <person name="Spackman E."/>
            <person name="Goraichik I."/>
            <person name="Dimitrov K.M."/>
            <person name="Suarez D.L."/>
            <person name="Swayne D.E."/>
        </authorList>
    </citation>
    <scope>NUCLEOTIDE SEQUENCE [LARGE SCALE GENOMIC DNA]</scope>
    <source>
        <strain evidence="10 11">CGMCC 1.12644</strain>
    </source>
</reference>
<evidence type="ECO:0000256" key="7">
    <source>
        <dbReference type="HAMAP-Rule" id="MF_00028"/>
    </source>
</evidence>
<dbReference type="OrthoDB" id="9808302at2"/>
<feature type="active site" evidence="7">
    <location>
        <position position="428"/>
    </location>
</feature>
<comment type="similarity">
    <text evidence="2 7">Belongs to the CobB/CobQ family. CobQ subfamily.</text>
</comment>
<dbReference type="NCBIfam" id="NF001989">
    <property type="entry name" value="PRK00784.1"/>
    <property type="match status" value="1"/>
</dbReference>
<dbReference type="InterPro" id="IPR033949">
    <property type="entry name" value="CobQ_GATase1"/>
</dbReference>
<dbReference type="InterPro" id="IPR002586">
    <property type="entry name" value="CobQ/CobB/MinD/ParA_Nub-bd_dom"/>
</dbReference>
<dbReference type="NCBIfam" id="TIGR00313">
    <property type="entry name" value="cobQ"/>
    <property type="match status" value="1"/>
</dbReference>
<name>A0A1W2DNY8_9RHOB</name>
<dbReference type="Pfam" id="PF01656">
    <property type="entry name" value="CbiA"/>
    <property type="match status" value="1"/>
</dbReference>
<comment type="function">
    <text evidence="6 7">Catalyzes amidations at positions B, D, E, and G on adenosylcobyrinic A,C-diamide. NH(2) groups are provided by glutamine, and one molecule of ATP is hydrogenolyzed for each amidation.</text>
</comment>
<evidence type="ECO:0000256" key="3">
    <source>
        <dbReference type="ARBA" id="ARBA00019833"/>
    </source>
</evidence>
<dbReference type="RefSeq" id="WP_084353900.1">
    <property type="nucleotide sequence ID" value="NZ_FWYD01000016.1"/>
</dbReference>
<dbReference type="STRING" id="1387277.SAMN06295998_11659"/>
<dbReference type="CDD" id="cd01750">
    <property type="entry name" value="GATase1_CobQ"/>
    <property type="match status" value="1"/>
</dbReference>
<dbReference type="InterPro" id="IPR027417">
    <property type="entry name" value="P-loop_NTPase"/>
</dbReference>
<dbReference type="AlphaFoldDB" id="A0A1W2DNY8"/>
<keyword evidence="11" id="KW-1185">Reference proteome</keyword>
<dbReference type="PANTHER" id="PTHR21343:SF1">
    <property type="entry name" value="COBYRIC ACID SYNTHASE"/>
    <property type="match status" value="1"/>
</dbReference>
<dbReference type="InterPro" id="IPR047045">
    <property type="entry name" value="CobQ_N"/>
</dbReference>
<dbReference type="Pfam" id="PF07685">
    <property type="entry name" value="GATase_3"/>
    <property type="match status" value="1"/>
</dbReference>
<dbReference type="SUPFAM" id="SSF52540">
    <property type="entry name" value="P-loop containing nucleoside triphosphate hydrolases"/>
    <property type="match status" value="1"/>
</dbReference>
<evidence type="ECO:0000313" key="11">
    <source>
        <dbReference type="Proteomes" id="UP000192330"/>
    </source>
</evidence>
<dbReference type="UniPathway" id="UPA00148"/>
<feature type="active site" description="Nucleophile" evidence="7">
    <location>
        <position position="331"/>
    </location>
</feature>
<gene>
    <name evidence="7" type="primary">cobQ</name>
    <name evidence="10" type="ORF">SAMN06295998_11659</name>
</gene>
<dbReference type="SUPFAM" id="SSF52317">
    <property type="entry name" value="Class I glutamine amidotransferase-like"/>
    <property type="match status" value="1"/>
</dbReference>
<sequence length="483" mass="51076">MARALMIQGTGSNVGKSMLVAGLCRAARNRGLSVAPFKPQNMSNNAAVTSDGGEIGRAQALQAQACGLRAHTDMNPVLLKPETDTGAQVIVQGQRLTTTKARDYFKIKPTLMASVLDSFGRLGRAHDLVIVEGAGSPAEINLRKGDIANMGFAEAAGVPVILCGDIDRGGVIAQIVGTQAVLDPTDAARVRGFIINKFRGDPRLFDDGYAMIEARTGWRGFGVAPWFADAWRLPAEDALDIRQAPPKGRLHIVCLQFSRIANFDDLDPLMAEPEVRLTMLPAGHPLPADADVVILPGSKSTRGDLAFLRAQGWDIDLIAHHRRGGRILGICGGYQMLGQSVADPDGLEGPPGVTPGLGLLDTTTVMGGDKHLTEVTARHVATGLSFSGYEIHIGTSDGPDRTRPFAHVADAPEGAVSPDGRISGSYLHGMFADDAFRRAWLAALGVCAGPQSYNGVVEETLDALAAHLETHLNVEGLLAIAQT</sequence>
<dbReference type="GO" id="GO:0003824">
    <property type="term" value="F:catalytic activity"/>
    <property type="evidence" value="ECO:0007669"/>
    <property type="project" value="InterPro"/>
</dbReference>
<dbReference type="GO" id="GO:0015420">
    <property type="term" value="F:ABC-type vitamin B12 transporter activity"/>
    <property type="evidence" value="ECO:0007669"/>
    <property type="project" value="UniProtKB-UniRule"/>
</dbReference>
<proteinExistence type="inferred from homology"/>
<evidence type="ECO:0000256" key="4">
    <source>
        <dbReference type="ARBA" id="ARBA00022573"/>
    </source>
</evidence>
<dbReference type="GO" id="GO:0009236">
    <property type="term" value="P:cobalamin biosynthetic process"/>
    <property type="evidence" value="ECO:0007669"/>
    <property type="project" value="UniProtKB-UniRule"/>
</dbReference>
<organism evidence="10 11">
    <name type="scientific">Primorskyibacter flagellatus</name>
    <dbReference type="NCBI Taxonomy" id="1387277"/>
    <lineage>
        <taxon>Bacteria</taxon>
        <taxon>Pseudomonadati</taxon>
        <taxon>Pseudomonadota</taxon>
        <taxon>Alphaproteobacteria</taxon>
        <taxon>Rhodobacterales</taxon>
        <taxon>Roseobacteraceae</taxon>
        <taxon>Primorskyibacter</taxon>
    </lineage>
</organism>
<evidence type="ECO:0000256" key="6">
    <source>
        <dbReference type="ARBA" id="ARBA00025166"/>
    </source>
</evidence>
<dbReference type="InterPro" id="IPR029062">
    <property type="entry name" value="Class_I_gatase-like"/>
</dbReference>
<protein>
    <recommendedName>
        <fullName evidence="3 7">Cobyric acid synthase</fullName>
    </recommendedName>
</protein>
<keyword evidence="5 7" id="KW-0315">Glutamine amidotransferase</keyword>